<dbReference type="EMBL" id="CAJRST010000001">
    <property type="protein sequence ID" value="CAG5848928.1"/>
    <property type="molecule type" value="Genomic_DNA"/>
</dbReference>
<dbReference type="OrthoDB" id="329227at2759"/>
<feature type="compositionally biased region" description="Polar residues" evidence="1">
    <location>
        <begin position="242"/>
        <end position="253"/>
    </location>
</feature>
<feature type="compositionally biased region" description="Basic residues" evidence="1">
    <location>
        <begin position="35"/>
        <end position="46"/>
    </location>
</feature>
<feature type="region of interest" description="Disordered" evidence="1">
    <location>
        <begin position="670"/>
        <end position="762"/>
    </location>
</feature>
<evidence type="ECO:0000313" key="3">
    <source>
        <dbReference type="Proteomes" id="UP000677803"/>
    </source>
</evidence>
<feature type="region of interest" description="Disordered" evidence="1">
    <location>
        <begin position="105"/>
        <end position="131"/>
    </location>
</feature>
<gene>
    <name evidence="2" type="ORF">MMEN_LOCUS38</name>
</gene>
<feature type="region of interest" description="Disordered" evidence="1">
    <location>
        <begin position="589"/>
        <end position="633"/>
    </location>
</feature>
<evidence type="ECO:0000256" key="1">
    <source>
        <dbReference type="SAM" id="MobiDB-lite"/>
    </source>
</evidence>
<protein>
    <submittedName>
        <fullName evidence="2">(Atlantic silverside) hypothetical protein</fullName>
    </submittedName>
</protein>
<feature type="compositionally biased region" description="Polar residues" evidence="1">
    <location>
        <begin position="716"/>
        <end position="728"/>
    </location>
</feature>
<dbReference type="PANTHER" id="PTHR38004:SF1">
    <property type="entry name" value="PROLINE-RICH PROTEIN 33"/>
    <property type="match status" value="1"/>
</dbReference>
<feature type="compositionally biased region" description="Polar residues" evidence="1">
    <location>
        <begin position="735"/>
        <end position="745"/>
    </location>
</feature>
<proteinExistence type="predicted"/>
<feature type="compositionally biased region" description="Polar residues" evidence="1">
    <location>
        <begin position="262"/>
        <end position="279"/>
    </location>
</feature>
<feature type="compositionally biased region" description="Basic and acidic residues" evidence="1">
    <location>
        <begin position="597"/>
        <end position="620"/>
    </location>
</feature>
<dbReference type="AlphaFoldDB" id="A0A8S4AB29"/>
<accession>A0A8S4AB29</accession>
<comment type="caution">
    <text evidence="2">The sequence shown here is derived from an EMBL/GenBank/DDBJ whole genome shotgun (WGS) entry which is preliminary data.</text>
</comment>
<feature type="compositionally biased region" description="Polar residues" evidence="1">
    <location>
        <begin position="210"/>
        <end position="228"/>
    </location>
</feature>
<reference evidence="2" key="1">
    <citation type="submission" date="2021-05" db="EMBL/GenBank/DDBJ databases">
        <authorList>
            <person name="Tigano A."/>
        </authorList>
    </citation>
    <scope>NUCLEOTIDE SEQUENCE</scope>
</reference>
<keyword evidence="3" id="KW-1185">Reference proteome</keyword>
<feature type="region of interest" description="Disordered" evidence="1">
    <location>
        <begin position="210"/>
        <end position="279"/>
    </location>
</feature>
<organism evidence="2 3">
    <name type="scientific">Menidia menidia</name>
    <name type="common">Atlantic silverside</name>
    <dbReference type="NCBI Taxonomy" id="238744"/>
    <lineage>
        <taxon>Eukaryota</taxon>
        <taxon>Metazoa</taxon>
        <taxon>Chordata</taxon>
        <taxon>Craniata</taxon>
        <taxon>Vertebrata</taxon>
        <taxon>Euteleostomi</taxon>
        <taxon>Actinopterygii</taxon>
        <taxon>Neopterygii</taxon>
        <taxon>Teleostei</taxon>
        <taxon>Neoteleostei</taxon>
        <taxon>Acanthomorphata</taxon>
        <taxon>Ovalentaria</taxon>
        <taxon>Atherinomorphae</taxon>
        <taxon>Atheriniformes</taxon>
        <taxon>Atherinopsidae</taxon>
        <taxon>Menidiinae</taxon>
        <taxon>Menidia</taxon>
    </lineage>
</organism>
<evidence type="ECO:0000313" key="2">
    <source>
        <dbReference type="EMBL" id="CAG5848928.1"/>
    </source>
</evidence>
<name>A0A8S4AB29_9TELE</name>
<feature type="compositionally biased region" description="Polar residues" evidence="1">
    <location>
        <begin position="681"/>
        <end position="692"/>
    </location>
</feature>
<sequence>MLMEICYSNGLDCDLSQQYPPPLLPKPGKDNARLQKLKKKRAKKKGSLSQTPIPFRSCLSPVNEASTDLEHSDQPSPPKTPDSVYVADSSGSSFPYGSFYDPSGSAFPSLQTSPHGQSGGPPSQPHAPHFSTFGEQVAPLYECSSFLFDDVSPFAMPPLTSAPSAVAEKVPAQCLPPAFKLNMTSNSQGSVTTDSPVAMLQTSPKISTHSLTLSSVNPNCGPTPSQVTEPPPVPVLLSLSSTHAQPFNPSQRETNTDLKDSPPSQTSSWTARPSSNGSCALRQMSSEITASKISLVEAAKETRAEAKQAKIYTSRATFCEISKPFSAQDLTVVDPAYRGSSLSSTYREKTGISVISTDQKLSLTRTPSGRPQTPAYTKNGISTPVFELSKPNPFLFAETPVFNSSHDFQKPASLTELPTPKLAGQSSTATEEWTQAAFDHAASSKHINYYQEREIPNTRRSTINLSLSNPEPGLENTTGYDFPVLKPTDPKARAEISEGKASSLPKVPSFFSAPKTFNPAPVITMQAPLSPRPVFPGHRPPVLEARKSLTCLLESQMSLATSKPKSRSTYYGLTPAEYVAFGGIRSTASHHSPLPPRIDEMPPDKSPLEHEEHLNGHEDLPPPAHSTQPSINHSGLSEEQIVTNTKDDFEESLSEAQSIGIESLKTSNVDTMKPEIPSGLAQKTIQQTTSDVPTPKASYSEAPIPVPKAGRHGAFETSQQETEQSSKLSLGASAQRVTANESNGPNRLLKEALGSIARDDPA</sequence>
<feature type="region of interest" description="Disordered" evidence="1">
    <location>
        <begin position="17"/>
        <end position="87"/>
    </location>
</feature>
<dbReference type="Proteomes" id="UP000677803">
    <property type="component" value="Unassembled WGS sequence"/>
</dbReference>
<dbReference type="PANTHER" id="PTHR38004">
    <property type="entry name" value="PROLINE-RICH PROTEIN 33"/>
    <property type="match status" value="1"/>
</dbReference>